<keyword evidence="3" id="KW-1015">Disulfide bond</keyword>
<organism evidence="7 8">
    <name type="scientific">Butyricimonas virosa</name>
    <dbReference type="NCBI Taxonomy" id="544645"/>
    <lineage>
        <taxon>Bacteria</taxon>
        <taxon>Pseudomonadati</taxon>
        <taxon>Bacteroidota</taxon>
        <taxon>Bacteroidia</taxon>
        <taxon>Bacteroidales</taxon>
        <taxon>Odoribacteraceae</taxon>
        <taxon>Butyricimonas</taxon>
    </lineage>
</organism>
<dbReference type="Gene3D" id="3.40.30.10">
    <property type="entry name" value="Glutaredoxin"/>
    <property type="match status" value="1"/>
</dbReference>
<keyword evidence="1" id="KW-0813">Transport</keyword>
<evidence type="ECO:0000256" key="2">
    <source>
        <dbReference type="ARBA" id="ARBA00022982"/>
    </source>
</evidence>
<dbReference type="Proteomes" id="UP000742098">
    <property type="component" value="Unassembled WGS sequence"/>
</dbReference>
<dbReference type="PANTHER" id="PTHR45663:SF11">
    <property type="entry name" value="GEO12009P1"/>
    <property type="match status" value="1"/>
</dbReference>
<reference evidence="7" key="1">
    <citation type="journal article" date="2021" name="PeerJ">
        <title>Extensive microbial diversity within the chicken gut microbiome revealed by metagenomics and culture.</title>
        <authorList>
            <person name="Gilroy R."/>
            <person name="Ravi A."/>
            <person name="Getino M."/>
            <person name="Pursley I."/>
            <person name="Horton D.L."/>
            <person name="Alikhan N.F."/>
            <person name="Baker D."/>
            <person name="Gharbi K."/>
            <person name="Hall N."/>
            <person name="Watson M."/>
            <person name="Adriaenssens E.M."/>
            <person name="Foster-Nyarko E."/>
            <person name="Jarju S."/>
            <person name="Secka A."/>
            <person name="Antonio M."/>
            <person name="Oren A."/>
            <person name="Chaudhuri R.R."/>
            <person name="La Ragione R."/>
            <person name="Hildebrand F."/>
            <person name="Pallen M.J."/>
        </authorList>
    </citation>
    <scope>NUCLEOTIDE SEQUENCE</scope>
    <source>
        <strain evidence="7">6966</strain>
    </source>
</reference>
<evidence type="ECO:0000313" key="7">
    <source>
        <dbReference type="EMBL" id="HJF69694.1"/>
    </source>
</evidence>
<feature type="signal peptide" evidence="5">
    <location>
        <begin position="1"/>
        <end position="21"/>
    </location>
</feature>
<keyword evidence="2" id="KW-0249">Electron transport</keyword>
<keyword evidence="4" id="KW-0676">Redox-active center</keyword>
<dbReference type="GO" id="GO:0015035">
    <property type="term" value="F:protein-disulfide reductase activity"/>
    <property type="evidence" value="ECO:0007669"/>
    <property type="project" value="TreeGrafter"/>
</dbReference>
<dbReference type="Pfam" id="PF13899">
    <property type="entry name" value="Thioredoxin_7"/>
    <property type="match status" value="1"/>
</dbReference>
<feature type="domain" description="Thioredoxin" evidence="6">
    <location>
        <begin position="11"/>
        <end position="152"/>
    </location>
</feature>
<keyword evidence="5" id="KW-0732">Signal</keyword>
<dbReference type="InterPro" id="IPR013766">
    <property type="entry name" value="Thioredoxin_domain"/>
</dbReference>
<sequence length="426" mass="49146">MKCIKLLLVILFLGLLGTVSAQITFFDGTLEDAMVKAKKEKKNLFVDFYADWCEPCKLMEKEIFALPEVGEYFNKNFVCCKLNVESPENKELVQKYKVNALPTMLFLNVKGVVLQTINGVREPAGFLHEARVVMGEALSFEQLYEKVRKEKKNLDLRQELLLQAPAFISIQEGYNREKWITRIESVFDSYIADKTLDKMVNPEDFALLVMFHQQKDKNDPIFDALVRNYQGYVEQVGKVDVDKYIINLYNGYIISLCRNGKAEYKQELERLNGDLNVIYGEIPFGDLTAFEAVNLLADGYYNLFRKNLDVFFEKMNKYFEGASTTLTVNNYTRPVEDLFSLYQGNVPENAYPKVIPWLEKALAFSQMSVQLRTRVLCLLGDCLKETGDRVKAKQCYNQAFIVSAEIENKQLMMQLQKMIQSRLSVL</sequence>
<proteinExistence type="predicted"/>
<reference evidence="7" key="2">
    <citation type="submission" date="2021-09" db="EMBL/GenBank/DDBJ databases">
        <authorList>
            <person name="Gilroy R."/>
        </authorList>
    </citation>
    <scope>NUCLEOTIDE SEQUENCE</scope>
    <source>
        <strain evidence="7">6966</strain>
    </source>
</reference>
<dbReference type="PROSITE" id="PS51352">
    <property type="entry name" value="THIOREDOXIN_2"/>
    <property type="match status" value="1"/>
</dbReference>
<comment type="caution">
    <text evidence="7">The sequence shown here is derived from an EMBL/GenBank/DDBJ whole genome shotgun (WGS) entry which is preliminary data.</text>
</comment>
<evidence type="ECO:0000256" key="5">
    <source>
        <dbReference type="SAM" id="SignalP"/>
    </source>
</evidence>
<evidence type="ECO:0000259" key="6">
    <source>
        <dbReference type="PROSITE" id="PS51352"/>
    </source>
</evidence>
<dbReference type="EMBL" id="DYVS01000057">
    <property type="protein sequence ID" value="HJF69694.1"/>
    <property type="molecule type" value="Genomic_DNA"/>
</dbReference>
<protein>
    <submittedName>
        <fullName evidence="7">Thioredoxin family protein</fullName>
    </submittedName>
</protein>
<dbReference type="InterPro" id="IPR017937">
    <property type="entry name" value="Thioredoxin_CS"/>
</dbReference>
<accession>A0A921KXF3</accession>
<evidence type="ECO:0000313" key="8">
    <source>
        <dbReference type="Proteomes" id="UP000742098"/>
    </source>
</evidence>
<dbReference type="AlphaFoldDB" id="A0A921KXF3"/>
<evidence type="ECO:0000256" key="4">
    <source>
        <dbReference type="ARBA" id="ARBA00023284"/>
    </source>
</evidence>
<feature type="chain" id="PRO_5037265977" evidence="5">
    <location>
        <begin position="22"/>
        <end position="426"/>
    </location>
</feature>
<name>A0A921KXF3_9BACT</name>
<gene>
    <name evidence="7" type="ORF">K8V05_02950</name>
</gene>
<dbReference type="InterPro" id="IPR036249">
    <property type="entry name" value="Thioredoxin-like_sf"/>
</dbReference>
<dbReference type="GO" id="GO:0005737">
    <property type="term" value="C:cytoplasm"/>
    <property type="evidence" value="ECO:0007669"/>
    <property type="project" value="TreeGrafter"/>
</dbReference>
<dbReference type="PANTHER" id="PTHR45663">
    <property type="entry name" value="GEO12009P1"/>
    <property type="match status" value="1"/>
</dbReference>
<evidence type="ECO:0000256" key="3">
    <source>
        <dbReference type="ARBA" id="ARBA00023157"/>
    </source>
</evidence>
<dbReference type="PROSITE" id="PS00194">
    <property type="entry name" value="THIOREDOXIN_1"/>
    <property type="match status" value="1"/>
</dbReference>
<dbReference type="SUPFAM" id="SSF52833">
    <property type="entry name" value="Thioredoxin-like"/>
    <property type="match status" value="1"/>
</dbReference>
<evidence type="ECO:0000256" key="1">
    <source>
        <dbReference type="ARBA" id="ARBA00022448"/>
    </source>
</evidence>